<dbReference type="SFLD" id="SFLDS00052">
    <property type="entry name" value="Ferric_Reductase_Domain"/>
    <property type="match status" value="1"/>
</dbReference>
<keyword evidence="5" id="KW-0249">Electron transport</keyword>
<feature type="region of interest" description="Disordered" evidence="11">
    <location>
        <begin position="642"/>
        <end position="671"/>
    </location>
</feature>
<feature type="transmembrane region" description="Helical" evidence="12">
    <location>
        <begin position="244"/>
        <end position="264"/>
    </location>
</feature>
<name>A0AAJ8KEN8_9TREE</name>
<evidence type="ECO:0000256" key="9">
    <source>
        <dbReference type="ARBA" id="ARBA00023136"/>
    </source>
</evidence>
<keyword evidence="7" id="KW-0560">Oxidoreductase</keyword>
<feature type="transmembrane region" description="Helical" evidence="12">
    <location>
        <begin position="359"/>
        <end position="378"/>
    </location>
</feature>
<dbReference type="InterPro" id="IPR051410">
    <property type="entry name" value="Ferric/Cupric_Reductase"/>
</dbReference>
<dbReference type="CDD" id="cd06186">
    <property type="entry name" value="NOX_Duox_like_FAD_NADP"/>
    <property type="match status" value="1"/>
</dbReference>
<dbReference type="GO" id="GO:0015677">
    <property type="term" value="P:copper ion import"/>
    <property type="evidence" value="ECO:0007669"/>
    <property type="project" value="TreeGrafter"/>
</dbReference>
<dbReference type="GO" id="GO:0006879">
    <property type="term" value="P:intracellular iron ion homeostasis"/>
    <property type="evidence" value="ECO:0007669"/>
    <property type="project" value="TreeGrafter"/>
</dbReference>
<evidence type="ECO:0000259" key="14">
    <source>
        <dbReference type="PROSITE" id="PS51384"/>
    </source>
</evidence>
<dbReference type="InterPro" id="IPR013130">
    <property type="entry name" value="Fe3_Rdtase_TM_dom"/>
</dbReference>
<dbReference type="AlphaFoldDB" id="A0AAJ8KEN8"/>
<evidence type="ECO:0000256" key="13">
    <source>
        <dbReference type="SAM" id="SignalP"/>
    </source>
</evidence>
<dbReference type="Proteomes" id="UP000092730">
    <property type="component" value="Chromosome 6"/>
</dbReference>
<feature type="signal peptide" evidence="13">
    <location>
        <begin position="1"/>
        <end position="20"/>
    </location>
</feature>
<keyword evidence="16" id="KW-1185">Reference proteome</keyword>
<reference evidence="15" key="2">
    <citation type="submission" date="2024-02" db="EMBL/GenBank/DDBJ databases">
        <title>Comparative genomics of Cryptococcus and Kwoniella reveals pathogenesis evolution and contrasting modes of karyotype evolution via chromosome fusion or intercentromeric recombination.</title>
        <authorList>
            <person name="Coelho M.A."/>
            <person name="David-Palma M."/>
            <person name="Shea T."/>
            <person name="Bowers K."/>
            <person name="McGinley-Smith S."/>
            <person name="Mohammad A.W."/>
            <person name="Gnirke A."/>
            <person name="Yurkov A.M."/>
            <person name="Nowrousian M."/>
            <person name="Sun S."/>
            <person name="Cuomo C.A."/>
            <person name="Heitman J."/>
        </authorList>
    </citation>
    <scope>NUCLEOTIDE SEQUENCE</scope>
    <source>
        <strain evidence="15">CBS 10118</strain>
    </source>
</reference>
<organism evidence="15 16">
    <name type="scientific">Kwoniella bestiolae CBS 10118</name>
    <dbReference type="NCBI Taxonomy" id="1296100"/>
    <lineage>
        <taxon>Eukaryota</taxon>
        <taxon>Fungi</taxon>
        <taxon>Dikarya</taxon>
        <taxon>Basidiomycota</taxon>
        <taxon>Agaricomycotina</taxon>
        <taxon>Tremellomycetes</taxon>
        <taxon>Tremellales</taxon>
        <taxon>Cryptococcaceae</taxon>
        <taxon>Kwoniella</taxon>
    </lineage>
</organism>
<keyword evidence="4 12" id="KW-0812">Transmembrane</keyword>
<evidence type="ECO:0000256" key="1">
    <source>
        <dbReference type="ARBA" id="ARBA00004141"/>
    </source>
</evidence>
<dbReference type="KEGG" id="kbi:30210757"/>
<dbReference type="PANTHER" id="PTHR32361">
    <property type="entry name" value="FERRIC/CUPRIC REDUCTASE TRANSMEMBRANE COMPONENT"/>
    <property type="match status" value="1"/>
</dbReference>
<dbReference type="SUPFAM" id="SSF52343">
    <property type="entry name" value="Ferredoxin reductase-like, C-terminal NADP-linked domain"/>
    <property type="match status" value="1"/>
</dbReference>
<dbReference type="InterPro" id="IPR013112">
    <property type="entry name" value="FAD-bd_8"/>
</dbReference>
<feature type="domain" description="FAD-binding FR-type" evidence="14">
    <location>
        <begin position="427"/>
        <end position="554"/>
    </location>
</feature>
<dbReference type="Gene3D" id="3.40.50.80">
    <property type="entry name" value="Nucleotide-binding domain of ferredoxin-NADP reductase (FNR) module"/>
    <property type="match status" value="1"/>
</dbReference>
<comment type="similarity">
    <text evidence="2">Belongs to the ferric reductase (FRE) family.</text>
</comment>
<evidence type="ECO:0000256" key="2">
    <source>
        <dbReference type="ARBA" id="ARBA00006278"/>
    </source>
</evidence>
<dbReference type="SFLD" id="SFLDG01168">
    <property type="entry name" value="Ferric_reductase_subgroup_(FRE"/>
    <property type="match status" value="1"/>
</dbReference>
<dbReference type="PROSITE" id="PS51384">
    <property type="entry name" value="FAD_FR"/>
    <property type="match status" value="1"/>
</dbReference>
<keyword evidence="6 12" id="KW-1133">Transmembrane helix</keyword>
<dbReference type="InterPro" id="IPR017927">
    <property type="entry name" value="FAD-bd_FR_type"/>
</dbReference>
<evidence type="ECO:0000256" key="3">
    <source>
        <dbReference type="ARBA" id="ARBA00022448"/>
    </source>
</evidence>
<feature type="chain" id="PRO_5042580200" description="FAD-binding FR-type domain-containing protein" evidence="13">
    <location>
        <begin position="21"/>
        <end position="763"/>
    </location>
</feature>
<keyword evidence="10" id="KW-0325">Glycoprotein</keyword>
<keyword evidence="8" id="KW-0406">Ion transport</keyword>
<feature type="transmembrane region" description="Helical" evidence="12">
    <location>
        <begin position="322"/>
        <end position="344"/>
    </location>
</feature>
<gene>
    <name evidence="15" type="ORF">I302_107900</name>
</gene>
<keyword evidence="3" id="KW-0813">Transport</keyword>
<accession>A0AAJ8KEN8</accession>
<dbReference type="EMBL" id="CP144546">
    <property type="protein sequence ID" value="WVW85862.1"/>
    <property type="molecule type" value="Genomic_DNA"/>
</dbReference>
<evidence type="ECO:0000313" key="16">
    <source>
        <dbReference type="Proteomes" id="UP000092730"/>
    </source>
</evidence>
<dbReference type="Pfam" id="PF08030">
    <property type="entry name" value="NAD_binding_6"/>
    <property type="match status" value="1"/>
</dbReference>
<protein>
    <recommendedName>
        <fullName evidence="14">FAD-binding FR-type domain-containing protein</fullName>
    </recommendedName>
</protein>
<comment type="subcellular location">
    <subcellularLocation>
        <location evidence="1">Membrane</location>
        <topology evidence="1">Multi-pass membrane protein</topology>
    </subcellularLocation>
</comment>
<reference evidence="15" key="1">
    <citation type="submission" date="2013-07" db="EMBL/GenBank/DDBJ databases">
        <authorList>
            <consortium name="The Broad Institute Genome Sequencing Platform"/>
            <person name="Cuomo C."/>
            <person name="Litvintseva A."/>
            <person name="Chen Y."/>
            <person name="Heitman J."/>
            <person name="Sun S."/>
            <person name="Springer D."/>
            <person name="Dromer F."/>
            <person name="Young S.K."/>
            <person name="Zeng Q."/>
            <person name="Gargeya S."/>
            <person name="Fitzgerald M."/>
            <person name="Abouelleil A."/>
            <person name="Alvarado L."/>
            <person name="Berlin A.M."/>
            <person name="Chapman S.B."/>
            <person name="Dewar J."/>
            <person name="Goldberg J."/>
            <person name="Griggs A."/>
            <person name="Gujja S."/>
            <person name="Hansen M."/>
            <person name="Howarth C."/>
            <person name="Imamovic A."/>
            <person name="Larimer J."/>
            <person name="McCowan C."/>
            <person name="Murphy C."/>
            <person name="Pearson M."/>
            <person name="Priest M."/>
            <person name="Roberts A."/>
            <person name="Saif S."/>
            <person name="Shea T."/>
            <person name="Sykes S."/>
            <person name="Wortman J."/>
            <person name="Nusbaum C."/>
            <person name="Birren B."/>
        </authorList>
    </citation>
    <scope>NUCLEOTIDE SEQUENCE</scope>
    <source>
        <strain evidence="15">CBS 10118</strain>
    </source>
</reference>
<dbReference type="Pfam" id="PF08022">
    <property type="entry name" value="FAD_binding_8"/>
    <property type="match status" value="1"/>
</dbReference>
<dbReference type="GO" id="GO:0005886">
    <property type="term" value="C:plasma membrane"/>
    <property type="evidence" value="ECO:0007669"/>
    <property type="project" value="TreeGrafter"/>
</dbReference>
<evidence type="ECO:0000256" key="8">
    <source>
        <dbReference type="ARBA" id="ARBA00023065"/>
    </source>
</evidence>
<dbReference type="Pfam" id="PF01794">
    <property type="entry name" value="Ferric_reduct"/>
    <property type="match status" value="1"/>
</dbReference>
<dbReference type="GO" id="GO:0006826">
    <property type="term" value="P:iron ion transport"/>
    <property type="evidence" value="ECO:0007669"/>
    <property type="project" value="TreeGrafter"/>
</dbReference>
<dbReference type="PANTHER" id="PTHR32361:SF9">
    <property type="entry name" value="FERRIC REDUCTASE TRANSMEMBRANE COMPONENT 3-RELATED"/>
    <property type="match status" value="1"/>
</dbReference>
<dbReference type="InterPro" id="IPR039261">
    <property type="entry name" value="FNR_nucleotide-bd"/>
</dbReference>
<dbReference type="PROSITE" id="PS51257">
    <property type="entry name" value="PROKAR_LIPOPROTEIN"/>
    <property type="match status" value="1"/>
</dbReference>
<evidence type="ECO:0000256" key="12">
    <source>
        <dbReference type="SAM" id="Phobius"/>
    </source>
</evidence>
<feature type="transmembrane region" description="Helical" evidence="12">
    <location>
        <begin position="284"/>
        <end position="301"/>
    </location>
</feature>
<keyword evidence="13" id="KW-0732">Signal</keyword>
<feature type="transmembrane region" description="Helical" evidence="12">
    <location>
        <begin position="385"/>
        <end position="406"/>
    </location>
</feature>
<evidence type="ECO:0000256" key="10">
    <source>
        <dbReference type="ARBA" id="ARBA00023180"/>
    </source>
</evidence>
<proteinExistence type="inferred from homology"/>
<evidence type="ECO:0000256" key="4">
    <source>
        <dbReference type="ARBA" id="ARBA00022692"/>
    </source>
</evidence>
<dbReference type="RefSeq" id="XP_065726631.1">
    <property type="nucleotide sequence ID" value="XM_065870559.1"/>
</dbReference>
<evidence type="ECO:0000256" key="11">
    <source>
        <dbReference type="SAM" id="MobiDB-lite"/>
    </source>
</evidence>
<evidence type="ECO:0000256" key="7">
    <source>
        <dbReference type="ARBA" id="ARBA00023002"/>
    </source>
</evidence>
<evidence type="ECO:0000256" key="5">
    <source>
        <dbReference type="ARBA" id="ARBA00022982"/>
    </source>
</evidence>
<dbReference type="GO" id="GO:0000293">
    <property type="term" value="F:ferric-chelate reductase activity"/>
    <property type="evidence" value="ECO:0007669"/>
    <property type="project" value="UniProtKB-ARBA"/>
</dbReference>
<sequence length="763" mass="86620">MSRIHFLLIWLSLLILSCSAERLEISLRKPPYQCLEGCYDALSLVTFGDIKAKKPTIKDQCNSTSFVSSLALCSSNYCSSKQQIDGWKYITSECEGSKIDLQPQGEVLLSIDTSEVPSTSIFGKKKTVNGTILLDQRSFDAGYRTVNSQWQRLAYSHAFGFAVYLFLIVIVLIGLCNRLLCLMVNRNLPDSPEDPDVPRSTRSPTIWSRGYTWWRKNVTMPALFGYRHSQPWGWVSIPTRMQSILIFSFIAINIIFTCVGYDLFDDNTEDTNDKQAQLLDQLQYRTGVMCVYNLPLLWLLAGRNDVILWITGWSYSSASVNLWHRYIARLAVIQAFIHGVVYSIDKRDSLAERFFHRMYWGTGVFALICFIFLVVFSIKPIRTRWYEIFLVTHIALAVCSLVLLYFHLTHMKGKFDPYVYACGAVWGLDRLIRLLRIVVLTYKALSSKGKNTIAVMSNDDSGLIRLSITTSIRIIPKPGHYYFLYHPFSIKPWENHPFTVASWEINDDSTTLHFLVAPQKGATKKWRKRVSKTPERSDNIRLLIEGPYGHSNPVERYENLLLVAGGSGITSMLAYIHTMKYHRQDLRDVVTKKVTLVWVVKNLHYAMDVIQNELKEFVDTSNGIKGISVNIQLHLTKDTDSTTTTLAGSPAMSRDNSKSTGSSPNTLSSPTMFAEKVYQDEETKEPGEKPSGALTIHYGRPEMHYLVDTALSRLVGGERLAVSACGPAAMIDDMRKAVCELYGSEEGKVDGRTLEYFEELFSW</sequence>
<evidence type="ECO:0000313" key="15">
    <source>
        <dbReference type="EMBL" id="WVW85862.1"/>
    </source>
</evidence>
<keyword evidence="9 12" id="KW-0472">Membrane</keyword>
<feature type="compositionally biased region" description="Polar residues" evidence="11">
    <location>
        <begin position="658"/>
        <end position="671"/>
    </location>
</feature>
<feature type="transmembrane region" description="Helical" evidence="12">
    <location>
        <begin position="154"/>
        <end position="176"/>
    </location>
</feature>
<dbReference type="GeneID" id="30210757"/>
<dbReference type="InterPro" id="IPR013121">
    <property type="entry name" value="Fe_red_NAD-bd_6"/>
</dbReference>
<evidence type="ECO:0000256" key="6">
    <source>
        <dbReference type="ARBA" id="ARBA00022989"/>
    </source>
</evidence>